<keyword evidence="2" id="KW-1185">Reference proteome</keyword>
<organism evidence="1 2">
    <name type="scientific">Heterodera trifolii</name>
    <dbReference type="NCBI Taxonomy" id="157864"/>
    <lineage>
        <taxon>Eukaryota</taxon>
        <taxon>Metazoa</taxon>
        <taxon>Ecdysozoa</taxon>
        <taxon>Nematoda</taxon>
        <taxon>Chromadorea</taxon>
        <taxon>Rhabditida</taxon>
        <taxon>Tylenchina</taxon>
        <taxon>Tylenchomorpha</taxon>
        <taxon>Tylenchoidea</taxon>
        <taxon>Heteroderidae</taxon>
        <taxon>Heteroderinae</taxon>
        <taxon>Heterodera</taxon>
    </lineage>
</organism>
<dbReference type="AlphaFoldDB" id="A0ABD2IVV2"/>
<accession>A0ABD2IVV2</accession>
<evidence type="ECO:0000313" key="2">
    <source>
        <dbReference type="Proteomes" id="UP001620626"/>
    </source>
</evidence>
<comment type="caution">
    <text evidence="1">The sequence shown here is derived from an EMBL/GenBank/DDBJ whole genome shotgun (WGS) entry which is preliminary data.</text>
</comment>
<sequence>MGIVQNLSVHLWLGNSAHLHGFKFLSKCIGAIDVQRQPHKFGTFGDSDFLLNNPLVLAKVRQNPRPTCWQIPKEFWPDCVREILSARSPGHIILLVEGTEPIFGKVSFPLEGHVVTADNILPLIQHTLGRRERVICLPVSRPMAETF</sequence>
<name>A0ABD2IVV2_9BILA</name>
<proteinExistence type="predicted"/>
<gene>
    <name evidence="1" type="ORF">niasHT_033052</name>
</gene>
<evidence type="ECO:0000313" key="1">
    <source>
        <dbReference type="EMBL" id="KAL3081641.1"/>
    </source>
</evidence>
<reference evidence="1 2" key="1">
    <citation type="submission" date="2024-10" db="EMBL/GenBank/DDBJ databases">
        <authorList>
            <person name="Kim D."/>
        </authorList>
    </citation>
    <scope>NUCLEOTIDE SEQUENCE [LARGE SCALE GENOMIC DNA]</scope>
    <source>
        <strain evidence="1">BH-2024</strain>
    </source>
</reference>
<dbReference type="Proteomes" id="UP001620626">
    <property type="component" value="Unassembled WGS sequence"/>
</dbReference>
<dbReference type="EMBL" id="JBICBT010001131">
    <property type="protein sequence ID" value="KAL3081641.1"/>
    <property type="molecule type" value="Genomic_DNA"/>
</dbReference>
<protein>
    <submittedName>
        <fullName evidence="1">Uncharacterized protein</fullName>
    </submittedName>
</protein>